<proteinExistence type="predicted"/>
<dbReference type="AlphaFoldDB" id="A0A843XA70"/>
<organism evidence="2 3">
    <name type="scientific">Colocasia esculenta</name>
    <name type="common">Wild taro</name>
    <name type="synonym">Arum esculentum</name>
    <dbReference type="NCBI Taxonomy" id="4460"/>
    <lineage>
        <taxon>Eukaryota</taxon>
        <taxon>Viridiplantae</taxon>
        <taxon>Streptophyta</taxon>
        <taxon>Embryophyta</taxon>
        <taxon>Tracheophyta</taxon>
        <taxon>Spermatophyta</taxon>
        <taxon>Magnoliopsida</taxon>
        <taxon>Liliopsida</taxon>
        <taxon>Araceae</taxon>
        <taxon>Aroideae</taxon>
        <taxon>Colocasieae</taxon>
        <taxon>Colocasia</taxon>
    </lineage>
</organism>
<dbReference type="EMBL" id="NMUH01006891">
    <property type="protein sequence ID" value="MQM16203.1"/>
    <property type="molecule type" value="Genomic_DNA"/>
</dbReference>
<protein>
    <submittedName>
        <fullName evidence="2">Uncharacterized protein</fullName>
    </submittedName>
</protein>
<keyword evidence="3" id="KW-1185">Reference proteome</keyword>
<keyword evidence="1" id="KW-0812">Transmembrane</keyword>
<name>A0A843XA70_COLES</name>
<feature type="transmembrane region" description="Helical" evidence="1">
    <location>
        <begin position="69"/>
        <end position="89"/>
    </location>
</feature>
<evidence type="ECO:0000313" key="3">
    <source>
        <dbReference type="Proteomes" id="UP000652761"/>
    </source>
</evidence>
<reference evidence="2" key="1">
    <citation type="submission" date="2017-07" db="EMBL/GenBank/DDBJ databases">
        <title>Taro Niue Genome Assembly and Annotation.</title>
        <authorList>
            <person name="Atibalentja N."/>
            <person name="Keating K."/>
            <person name="Fields C.J."/>
        </authorList>
    </citation>
    <scope>NUCLEOTIDE SEQUENCE</scope>
    <source>
        <strain evidence="2">Niue_2</strain>
        <tissue evidence="2">Leaf</tissue>
    </source>
</reference>
<keyword evidence="1" id="KW-0472">Membrane</keyword>
<sequence>MPWWRGWRWTRWQWSSPYGGRLQASPGAVLLVVFGAFECVGVAMAERAYVWCGLHRCRFFVCGTSRSVPTMLAIPLLLGCSVCFVASLVEHCDTCLWLLSAWCWLIVSSGEVVPEFFSIGSGGSEGSSQDCFVLVSADAVLPQGLWCAVGLVGVFWQVFPERCLGGSGGDGGLVSAVGVWLAVLLVEASVSHCGVASCAWKRLIGEVVPFSIELLREDCSAVHFCLAFSCKHCSGVCSVVPRLVPWRLSTSSFWCLASLSVAKEMALLALARQRLAAVFAPRVAVSVLRVLSAPWSRRSCCALEVVGFLCASVVDL</sequence>
<evidence type="ECO:0000256" key="1">
    <source>
        <dbReference type="SAM" id="Phobius"/>
    </source>
</evidence>
<gene>
    <name evidence="2" type="ORF">Taro_049157</name>
</gene>
<keyword evidence="1" id="KW-1133">Transmembrane helix</keyword>
<dbReference type="Proteomes" id="UP000652761">
    <property type="component" value="Unassembled WGS sequence"/>
</dbReference>
<comment type="caution">
    <text evidence="2">The sequence shown here is derived from an EMBL/GenBank/DDBJ whole genome shotgun (WGS) entry which is preliminary data.</text>
</comment>
<evidence type="ECO:0000313" key="2">
    <source>
        <dbReference type="EMBL" id="MQM16203.1"/>
    </source>
</evidence>
<accession>A0A843XA70</accession>